<name>A0A250WZY9_9CHLO</name>
<evidence type="ECO:0000256" key="2">
    <source>
        <dbReference type="SAM" id="MobiDB-lite"/>
    </source>
</evidence>
<gene>
    <name evidence="3" type="ORF">CEUSTIGMA_g3703.t1</name>
</gene>
<evidence type="ECO:0000256" key="1">
    <source>
        <dbReference type="ARBA" id="ARBA00007478"/>
    </source>
</evidence>
<sequence length="614" mass="66503">MADLIVRKVGEGVEKPNAEQELPLDINYQRLVDWLVIRQKLAKDWNKRLQAIQSKSTEALKAAPTFVEKDAPLDYWRCCEIRDALAAKSDRTLFGGLTGQAAVWDKITKAYENSGVFLGEAAQNMIQNVDYEIPYLRKQGNRFDQQVAENERKAAEYKRSAGQCASNYRQECMKLGVESVGGVLRSELKALSRQLPPLMLALVHELKSADLKSARSFYQAFSEHAHGDASCKELLITLSEVQKSCVQKFGVERIQDIQTSTATGDPTSISIDWGVQAEVGPDDIVTPPAAISWGLEGALDVFTMQLPTPENAAVVAGISWDIDIEAQPSNTLEEAEVAVDGGVEGVAVSCSDNGAEVTVDWGIDLTDTGIAEGGSPVAAVNWDIDTTLNDETGGAVIAAGTAAAPSIDWGILEPTSGAAEAAAAPDFSSQDGEQTGHQDEVAASRLEYDAEYRGRLIEDLHELRAFLLQRVFEMNTGGVDLLSALLPPSVQAIDLDQAKRLLQFVDSALKTATSGKLRQLLMIKTSQRYFERLVLGLERKSGQESKLLTAAKEAEDRRREAQASLSALSPRLIELVARTRAIKEKTEAALAAAFGGRRVNILGDINSVLSSTGL</sequence>
<dbReference type="GO" id="GO:0007346">
    <property type="term" value="P:regulation of mitotic cell cycle"/>
    <property type="evidence" value="ECO:0007669"/>
    <property type="project" value="TreeGrafter"/>
</dbReference>
<proteinExistence type="inferred from homology"/>
<protein>
    <recommendedName>
        <fullName evidence="5">CDK5RAP3-like protein</fullName>
    </recommendedName>
</protein>
<keyword evidence="4" id="KW-1185">Reference proteome</keyword>
<dbReference type="GO" id="GO:0012505">
    <property type="term" value="C:endomembrane system"/>
    <property type="evidence" value="ECO:0007669"/>
    <property type="project" value="TreeGrafter"/>
</dbReference>
<dbReference type="InterPro" id="IPR008491">
    <property type="entry name" value="CDK5RAP3"/>
</dbReference>
<accession>A0A250WZY9</accession>
<reference evidence="3 4" key="1">
    <citation type="submission" date="2017-08" db="EMBL/GenBank/DDBJ databases">
        <title>Acidophilic green algal genome provides insights into adaptation to an acidic environment.</title>
        <authorList>
            <person name="Hirooka S."/>
            <person name="Hirose Y."/>
            <person name="Kanesaki Y."/>
            <person name="Higuchi S."/>
            <person name="Fujiwara T."/>
            <person name="Onuma R."/>
            <person name="Era A."/>
            <person name="Ohbayashi R."/>
            <person name="Uzuka A."/>
            <person name="Nozaki H."/>
            <person name="Yoshikawa H."/>
            <person name="Miyagishima S.Y."/>
        </authorList>
    </citation>
    <scope>NUCLEOTIDE SEQUENCE [LARGE SCALE GENOMIC DNA]</scope>
    <source>
        <strain evidence="3 4">NIES-2499</strain>
    </source>
</reference>
<dbReference type="PANTHER" id="PTHR14894">
    <property type="entry name" value="CDK5 REGULATORY SUBUNIT-ASSOCIATED PROTEIN 3"/>
    <property type="match status" value="1"/>
</dbReference>
<dbReference type="AlphaFoldDB" id="A0A250WZY9"/>
<dbReference type="PANTHER" id="PTHR14894:SF0">
    <property type="entry name" value="CDK5 REGULATORY SUBUNIT-ASSOCIATED PROTEIN 3"/>
    <property type="match status" value="1"/>
</dbReference>
<dbReference type="Proteomes" id="UP000232323">
    <property type="component" value="Unassembled WGS sequence"/>
</dbReference>
<evidence type="ECO:0008006" key="5">
    <source>
        <dbReference type="Google" id="ProtNLM"/>
    </source>
</evidence>
<comment type="similarity">
    <text evidence="1">Belongs to the CDK5RAP3 family.</text>
</comment>
<evidence type="ECO:0000313" key="3">
    <source>
        <dbReference type="EMBL" id="GAX76259.1"/>
    </source>
</evidence>
<feature type="region of interest" description="Disordered" evidence="2">
    <location>
        <begin position="420"/>
        <end position="439"/>
    </location>
</feature>
<dbReference type="Pfam" id="PF05600">
    <property type="entry name" value="CDK5RAP3"/>
    <property type="match status" value="1"/>
</dbReference>
<dbReference type="OrthoDB" id="340432at2759"/>
<dbReference type="EMBL" id="BEGY01000016">
    <property type="protein sequence ID" value="GAX76259.1"/>
    <property type="molecule type" value="Genomic_DNA"/>
</dbReference>
<evidence type="ECO:0000313" key="4">
    <source>
        <dbReference type="Proteomes" id="UP000232323"/>
    </source>
</evidence>
<dbReference type="STRING" id="1157962.A0A250WZY9"/>
<organism evidence="3 4">
    <name type="scientific">Chlamydomonas eustigma</name>
    <dbReference type="NCBI Taxonomy" id="1157962"/>
    <lineage>
        <taxon>Eukaryota</taxon>
        <taxon>Viridiplantae</taxon>
        <taxon>Chlorophyta</taxon>
        <taxon>core chlorophytes</taxon>
        <taxon>Chlorophyceae</taxon>
        <taxon>CS clade</taxon>
        <taxon>Chlamydomonadales</taxon>
        <taxon>Chlamydomonadaceae</taxon>
        <taxon>Chlamydomonas</taxon>
    </lineage>
</organism>
<comment type="caution">
    <text evidence="3">The sequence shown here is derived from an EMBL/GenBank/DDBJ whole genome shotgun (WGS) entry which is preliminary data.</text>
</comment>